<dbReference type="AlphaFoldDB" id="A0A2Z6QU20"/>
<sequence length="498" mass="58191">MEQTNYKLKIDFLISDDNESLNNKQTQKTVKSRLKKCGECNRKRKNFNEIHQICHLCFKAKTVTPSGNKIIDDFIRYTLTNRYKKVGKMEFVQYDRFVDVKFISEGGFSKIYKATWMDGPISRWNDKQQNYRRDGEMIVVLKELDDSKNINSNQLNELKVFYNLILQHRNHGDYNDFDNHNYTTKYFGITQNPITQNYMIITKYYKSGSLSNYITNDFFNISWNDKLIKLVQIISGLKNIHYANIIHKDYHSGNIFIDYLAIISDLGINKSAIDNTKIYGIIPYVASEVLQGQKYSKASDIYSFGMIMWELMTGRKPFWDRNHDLNLIVEISNGLRPPIVTNAPEGYIELMQSCWHSDPNKRPTASDILKIVENIILNESKISCFNPTKIIHSPNIGPIKSYNPGAIYKSRLLSELIGLAKSTLSLRNQRTVLEFRQMCYFPSVNDKRKYNYNWIENNYENDKSIKRIRLFENGINDYLTGFNIGNNNTISFNNNKDN</sequence>
<keyword evidence="4" id="KW-0067">ATP-binding</keyword>
<dbReference type="InterPro" id="IPR051681">
    <property type="entry name" value="Ser/Thr_Kinases-Pseudokinases"/>
</dbReference>
<protein>
    <submittedName>
        <fullName evidence="7">Kinase-like domain-containing protein</fullName>
    </submittedName>
</protein>
<comment type="caution">
    <text evidence="6">The sequence shown here is derived from an EMBL/GenBank/DDBJ whole genome shotgun (WGS) entry which is preliminary data.</text>
</comment>
<dbReference type="GO" id="GO:0005524">
    <property type="term" value="F:ATP binding"/>
    <property type="evidence" value="ECO:0007669"/>
    <property type="project" value="UniProtKB-KW"/>
</dbReference>
<name>A0A2Z6QU20_9GLOM</name>
<keyword evidence="1" id="KW-0808">Transferase</keyword>
<evidence type="ECO:0000313" key="8">
    <source>
        <dbReference type="Proteomes" id="UP000247702"/>
    </source>
</evidence>
<organism evidence="6 8">
    <name type="scientific">Rhizophagus clarus</name>
    <dbReference type="NCBI Taxonomy" id="94130"/>
    <lineage>
        <taxon>Eukaryota</taxon>
        <taxon>Fungi</taxon>
        <taxon>Fungi incertae sedis</taxon>
        <taxon>Mucoromycota</taxon>
        <taxon>Glomeromycotina</taxon>
        <taxon>Glomeromycetes</taxon>
        <taxon>Glomerales</taxon>
        <taxon>Glomeraceae</taxon>
        <taxon>Rhizophagus</taxon>
    </lineage>
</organism>
<dbReference type="PANTHER" id="PTHR44329">
    <property type="entry name" value="SERINE/THREONINE-PROTEIN KINASE TNNI3K-RELATED"/>
    <property type="match status" value="1"/>
</dbReference>
<evidence type="ECO:0000256" key="3">
    <source>
        <dbReference type="ARBA" id="ARBA00022777"/>
    </source>
</evidence>
<dbReference type="PROSITE" id="PS50011">
    <property type="entry name" value="PROTEIN_KINASE_DOM"/>
    <property type="match status" value="1"/>
</dbReference>
<dbReference type="InterPro" id="IPR011009">
    <property type="entry name" value="Kinase-like_dom_sf"/>
</dbReference>
<reference evidence="6 8" key="1">
    <citation type="submission" date="2017-11" db="EMBL/GenBank/DDBJ databases">
        <title>The genome of Rhizophagus clarus HR1 reveals common genetic basis of auxotrophy among arbuscular mycorrhizal fungi.</title>
        <authorList>
            <person name="Kobayashi Y."/>
        </authorList>
    </citation>
    <scope>NUCLEOTIDE SEQUENCE [LARGE SCALE GENOMIC DNA]</scope>
    <source>
        <strain evidence="6 8">HR1</strain>
    </source>
</reference>
<dbReference type="PANTHER" id="PTHR44329:SF288">
    <property type="entry name" value="MITOGEN-ACTIVATED PROTEIN KINASE KINASE KINASE 20"/>
    <property type="match status" value="1"/>
</dbReference>
<dbReference type="PRINTS" id="PR00109">
    <property type="entry name" value="TYRKINASE"/>
</dbReference>
<dbReference type="Proteomes" id="UP000615446">
    <property type="component" value="Unassembled WGS sequence"/>
</dbReference>
<dbReference type="Gene3D" id="1.10.510.10">
    <property type="entry name" value="Transferase(Phosphotransferase) domain 1"/>
    <property type="match status" value="1"/>
</dbReference>
<evidence type="ECO:0000313" key="7">
    <source>
        <dbReference type="EMBL" id="GES92993.1"/>
    </source>
</evidence>
<evidence type="ECO:0000256" key="1">
    <source>
        <dbReference type="ARBA" id="ARBA00022679"/>
    </source>
</evidence>
<evidence type="ECO:0000313" key="6">
    <source>
        <dbReference type="EMBL" id="GBB92965.1"/>
    </source>
</evidence>
<keyword evidence="2" id="KW-0547">Nucleotide-binding</keyword>
<keyword evidence="3 7" id="KW-0418">Kinase</keyword>
<dbReference type="InterPro" id="IPR001245">
    <property type="entry name" value="Ser-Thr/Tyr_kinase_cat_dom"/>
</dbReference>
<dbReference type="OrthoDB" id="2321653at2759"/>
<dbReference type="Pfam" id="PF07714">
    <property type="entry name" value="PK_Tyr_Ser-Thr"/>
    <property type="match status" value="1"/>
</dbReference>
<keyword evidence="8" id="KW-1185">Reference proteome</keyword>
<feature type="domain" description="Protein kinase" evidence="5">
    <location>
        <begin position="97"/>
        <end position="377"/>
    </location>
</feature>
<dbReference type="EMBL" id="BEXD01001216">
    <property type="protein sequence ID" value="GBB92965.1"/>
    <property type="molecule type" value="Genomic_DNA"/>
</dbReference>
<accession>A0A2Z6QU20</accession>
<evidence type="ECO:0000259" key="5">
    <source>
        <dbReference type="PROSITE" id="PS50011"/>
    </source>
</evidence>
<gene>
    <name evidence="7" type="ORF">RCL2_001975500</name>
    <name evidence="6" type="ORF">RclHR1_20920001</name>
</gene>
<proteinExistence type="predicted"/>
<dbReference type="Gene3D" id="1.10.10.1010">
    <property type="entry name" value="Intein homing endonuclease, domain IV"/>
    <property type="match status" value="1"/>
</dbReference>
<dbReference type="GO" id="GO:0004674">
    <property type="term" value="F:protein serine/threonine kinase activity"/>
    <property type="evidence" value="ECO:0007669"/>
    <property type="project" value="TreeGrafter"/>
</dbReference>
<dbReference type="InterPro" id="IPR000719">
    <property type="entry name" value="Prot_kinase_dom"/>
</dbReference>
<dbReference type="Proteomes" id="UP000247702">
    <property type="component" value="Unassembled WGS sequence"/>
</dbReference>
<dbReference type="SUPFAM" id="SSF56112">
    <property type="entry name" value="Protein kinase-like (PK-like)"/>
    <property type="match status" value="1"/>
</dbReference>
<dbReference type="EMBL" id="BLAL01000218">
    <property type="protein sequence ID" value="GES92993.1"/>
    <property type="molecule type" value="Genomic_DNA"/>
</dbReference>
<evidence type="ECO:0000256" key="4">
    <source>
        <dbReference type="ARBA" id="ARBA00022840"/>
    </source>
</evidence>
<evidence type="ECO:0000256" key="2">
    <source>
        <dbReference type="ARBA" id="ARBA00022741"/>
    </source>
</evidence>
<reference evidence="7" key="2">
    <citation type="submission" date="2019-10" db="EMBL/GenBank/DDBJ databases">
        <title>Conservation and host-specific expression of non-tandemly repeated heterogenous ribosome RNA gene in arbuscular mycorrhizal fungi.</title>
        <authorList>
            <person name="Maeda T."/>
            <person name="Kobayashi Y."/>
            <person name="Nakagawa T."/>
            <person name="Ezawa T."/>
            <person name="Yamaguchi K."/>
            <person name="Bino T."/>
            <person name="Nishimoto Y."/>
            <person name="Shigenobu S."/>
            <person name="Kawaguchi M."/>
        </authorList>
    </citation>
    <scope>NUCLEOTIDE SEQUENCE</scope>
    <source>
        <strain evidence="7">HR1</strain>
    </source>
</reference>